<evidence type="ECO:0000256" key="1">
    <source>
        <dbReference type="ARBA" id="ARBA00004141"/>
    </source>
</evidence>
<evidence type="ECO:0000313" key="7">
    <source>
        <dbReference type="EMBL" id="GAI71484.1"/>
    </source>
</evidence>
<gene>
    <name evidence="7" type="ORF">S12H4_06846</name>
</gene>
<comment type="subcellular location">
    <subcellularLocation>
        <location evidence="1">Membrane</location>
        <topology evidence="1">Multi-pass membrane protein</topology>
    </subcellularLocation>
</comment>
<protein>
    <recommendedName>
        <fullName evidence="8">AI-2E family transporter</fullName>
    </recommendedName>
</protein>
<reference evidence="7" key="1">
    <citation type="journal article" date="2014" name="Front. Microbiol.">
        <title>High frequency of phylogenetically diverse reductive dehalogenase-homologous genes in deep subseafloor sedimentary metagenomes.</title>
        <authorList>
            <person name="Kawai M."/>
            <person name="Futagami T."/>
            <person name="Toyoda A."/>
            <person name="Takaki Y."/>
            <person name="Nishi S."/>
            <person name="Hori S."/>
            <person name="Arai W."/>
            <person name="Tsubouchi T."/>
            <person name="Morono Y."/>
            <person name="Uchiyama I."/>
            <person name="Ito T."/>
            <person name="Fujiyama A."/>
            <person name="Inagaki F."/>
            <person name="Takami H."/>
        </authorList>
    </citation>
    <scope>NUCLEOTIDE SEQUENCE</scope>
    <source>
        <strain evidence="7">Expedition CK06-06</strain>
    </source>
</reference>
<name>X1SUM5_9ZZZZ</name>
<evidence type="ECO:0000256" key="5">
    <source>
        <dbReference type="ARBA" id="ARBA00023136"/>
    </source>
</evidence>
<feature type="transmembrane region" description="Helical" evidence="6">
    <location>
        <begin position="211"/>
        <end position="233"/>
    </location>
</feature>
<evidence type="ECO:0000256" key="3">
    <source>
        <dbReference type="ARBA" id="ARBA00022692"/>
    </source>
</evidence>
<evidence type="ECO:0000256" key="4">
    <source>
        <dbReference type="ARBA" id="ARBA00022989"/>
    </source>
</evidence>
<feature type="non-terminal residue" evidence="7">
    <location>
        <position position="258"/>
    </location>
</feature>
<keyword evidence="3 6" id="KW-0812">Transmembrane</keyword>
<feature type="transmembrane region" description="Helical" evidence="6">
    <location>
        <begin position="149"/>
        <end position="175"/>
    </location>
</feature>
<evidence type="ECO:0000256" key="2">
    <source>
        <dbReference type="ARBA" id="ARBA00009773"/>
    </source>
</evidence>
<dbReference type="AlphaFoldDB" id="X1SUM5"/>
<sequence length="258" mass="28756">MKDITKYIVIGVVVIVLGMVLWYFKNIIAYILISAVLSLIGRPLVDFLNKLKVWKIHFPKILSAAITLIVLWGLFFTFFRIFVPLIINQANELSTIDVQAVANALEGPLAKLETFFQKLNLETGEATSLEEYVSIKINSLLNFTMLSNIIGSAVSFLGNTFIALFAISFITLFFLKDERLFVNGVILLVPTKYEEGVHHVLTSIKRLLMRYFIGILCQITGIIILITTGLSIVGLNFDNALVIGLMIGLLNVVPYLGP</sequence>
<dbReference type="InterPro" id="IPR002549">
    <property type="entry name" value="AI-2E-like"/>
</dbReference>
<feature type="transmembrane region" description="Helical" evidence="6">
    <location>
        <begin position="61"/>
        <end position="87"/>
    </location>
</feature>
<dbReference type="GO" id="GO:0016020">
    <property type="term" value="C:membrane"/>
    <property type="evidence" value="ECO:0007669"/>
    <property type="project" value="UniProtKB-SubCell"/>
</dbReference>
<dbReference type="EMBL" id="BARW01002463">
    <property type="protein sequence ID" value="GAI71484.1"/>
    <property type="molecule type" value="Genomic_DNA"/>
</dbReference>
<comment type="similarity">
    <text evidence="2">Belongs to the autoinducer-2 exporter (AI-2E) (TC 2.A.86) family.</text>
</comment>
<keyword evidence="5 6" id="KW-0472">Membrane</keyword>
<dbReference type="Pfam" id="PF01594">
    <property type="entry name" value="AI-2E_transport"/>
    <property type="match status" value="1"/>
</dbReference>
<evidence type="ECO:0000256" key="6">
    <source>
        <dbReference type="SAM" id="Phobius"/>
    </source>
</evidence>
<accession>X1SUM5</accession>
<comment type="caution">
    <text evidence="7">The sequence shown here is derived from an EMBL/GenBank/DDBJ whole genome shotgun (WGS) entry which is preliminary data.</text>
</comment>
<feature type="transmembrane region" description="Helical" evidence="6">
    <location>
        <begin position="239"/>
        <end position="257"/>
    </location>
</feature>
<evidence type="ECO:0008006" key="8">
    <source>
        <dbReference type="Google" id="ProtNLM"/>
    </source>
</evidence>
<organism evidence="7">
    <name type="scientific">marine sediment metagenome</name>
    <dbReference type="NCBI Taxonomy" id="412755"/>
    <lineage>
        <taxon>unclassified sequences</taxon>
        <taxon>metagenomes</taxon>
        <taxon>ecological metagenomes</taxon>
    </lineage>
</organism>
<proteinExistence type="inferred from homology"/>
<keyword evidence="4 6" id="KW-1133">Transmembrane helix</keyword>
<feature type="transmembrane region" description="Helical" evidence="6">
    <location>
        <begin position="7"/>
        <end position="24"/>
    </location>
</feature>